<dbReference type="NCBIfam" id="TIGR00761">
    <property type="entry name" value="argB"/>
    <property type="match status" value="1"/>
</dbReference>
<comment type="pathway">
    <text evidence="1 9">Amino-acid biosynthesis; L-arginine biosynthesis; N(2)-acetyl-L-ornithine from L-glutamate: step 2/4.</text>
</comment>
<dbReference type="InterPro" id="IPR037528">
    <property type="entry name" value="ArgB"/>
</dbReference>
<dbReference type="AlphaFoldDB" id="A0A6N7EXN5"/>
<dbReference type="GO" id="GO:0003991">
    <property type="term" value="F:acetylglutamate kinase activity"/>
    <property type="evidence" value="ECO:0007669"/>
    <property type="project" value="UniProtKB-UniRule"/>
</dbReference>
<accession>A0A6N7EXN5</accession>
<name>A0A6N7EXN5_9GAMM</name>
<dbReference type="SUPFAM" id="SSF53633">
    <property type="entry name" value="Carbamate kinase-like"/>
    <property type="match status" value="1"/>
</dbReference>
<dbReference type="GO" id="GO:0005524">
    <property type="term" value="F:ATP binding"/>
    <property type="evidence" value="ECO:0007669"/>
    <property type="project" value="UniProtKB-UniRule"/>
</dbReference>
<feature type="site" description="Transition state stabilizer" evidence="9">
    <location>
        <position position="10"/>
    </location>
</feature>
<feature type="binding site" evidence="9">
    <location>
        <begin position="46"/>
        <end position="47"/>
    </location>
    <ligand>
        <name>substrate</name>
    </ligand>
</feature>
<dbReference type="Gene3D" id="3.40.1160.10">
    <property type="entry name" value="Acetylglutamate kinase-like"/>
    <property type="match status" value="1"/>
</dbReference>
<dbReference type="InParanoid" id="A0A6N7EXN5"/>
<evidence type="ECO:0000259" key="10">
    <source>
        <dbReference type="Pfam" id="PF00696"/>
    </source>
</evidence>
<dbReference type="InterPro" id="IPR004662">
    <property type="entry name" value="AcgluKinase_fam"/>
</dbReference>
<dbReference type="UniPathway" id="UPA00068">
    <property type="reaction ID" value="UER00107"/>
</dbReference>
<proteinExistence type="inferred from homology"/>
<feature type="binding site" evidence="9">
    <location>
        <position position="68"/>
    </location>
    <ligand>
        <name>substrate</name>
    </ligand>
</feature>
<keyword evidence="6 9" id="KW-0418">Kinase</keyword>
<dbReference type="EC" id="2.7.2.8" evidence="9"/>
<feature type="domain" description="Aspartate/glutamate/uridylate kinase" evidence="10">
    <location>
        <begin position="5"/>
        <end position="244"/>
    </location>
</feature>
<dbReference type="InterPro" id="IPR036393">
    <property type="entry name" value="AceGlu_kinase-like_sf"/>
</dbReference>
<comment type="caution">
    <text evidence="11">The sequence shown here is derived from an EMBL/GenBank/DDBJ whole genome shotgun (WGS) entry which is preliminary data.</text>
</comment>
<evidence type="ECO:0000256" key="9">
    <source>
        <dbReference type="HAMAP-Rule" id="MF_00082"/>
    </source>
</evidence>
<keyword evidence="7 9" id="KW-0067">ATP-binding</keyword>
<dbReference type="PANTHER" id="PTHR23342:SF0">
    <property type="entry name" value="N-ACETYLGLUTAMATE SYNTHASE, MITOCHONDRIAL"/>
    <property type="match status" value="1"/>
</dbReference>
<evidence type="ECO:0000256" key="8">
    <source>
        <dbReference type="ARBA" id="ARBA00048141"/>
    </source>
</evidence>
<evidence type="ECO:0000256" key="2">
    <source>
        <dbReference type="ARBA" id="ARBA00022571"/>
    </source>
</evidence>
<keyword evidence="3 9" id="KW-0028">Amino-acid biosynthesis</keyword>
<evidence type="ECO:0000256" key="6">
    <source>
        <dbReference type="ARBA" id="ARBA00022777"/>
    </source>
</evidence>
<evidence type="ECO:0000313" key="12">
    <source>
        <dbReference type="Proteomes" id="UP000471298"/>
    </source>
</evidence>
<comment type="function">
    <text evidence="9">Catalyzes the ATP-dependent phosphorylation of N-acetyl-L-glutamate.</text>
</comment>
<evidence type="ECO:0000256" key="7">
    <source>
        <dbReference type="ARBA" id="ARBA00022840"/>
    </source>
</evidence>
<comment type="catalytic activity">
    <reaction evidence="8 9">
        <text>N-acetyl-L-glutamate + ATP = N-acetyl-L-glutamyl 5-phosphate + ADP</text>
        <dbReference type="Rhea" id="RHEA:14629"/>
        <dbReference type="ChEBI" id="CHEBI:30616"/>
        <dbReference type="ChEBI" id="CHEBI:44337"/>
        <dbReference type="ChEBI" id="CHEBI:57936"/>
        <dbReference type="ChEBI" id="CHEBI:456216"/>
        <dbReference type="EC" id="2.7.2.8"/>
    </reaction>
</comment>
<evidence type="ECO:0000313" key="11">
    <source>
        <dbReference type="EMBL" id="MPV86300.1"/>
    </source>
</evidence>
<dbReference type="HAMAP" id="MF_00082">
    <property type="entry name" value="ArgB"/>
    <property type="match status" value="1"/>
</dbReference>
<dbReference type="CDD" id="cd04238">
    <property type="entry name" value="AAK_NAGK-like"/>
    <property type="match status" value="1"/>
</dbReference>
<dbReference type="Proteomes" id="UP000471298">
    <property type="component" value="Unassembled WGS sequence"/>
</dbReference>
<dbReference type="FunCoup" id="A0A6N7EXN5">
    <property type="interactions" value="325"/>
</dbReference>
<gene>
    <name evidence="9 11" type="primary">argB</name>
    <name evidence="11" type="ORF">GCU85_06095</name>
</gene>
<reference evidence="11 12" key="1">
    <citation type="submission" date="2019-10" db="EMBL/GenBank/DDBJ databases">
        <title>Cardiobacteriales fam. a chemoheterotrophic member of the order Cardiobacteriales, and proposal of Cardiobacteriales fam. nov.</title>
        <authorList>
            <person name="Wang C."/>
        </authorList>
    </citation>
    <scope>NUCLEOTIDE SEQUENCE [LARGE SCALE GENOMIC DNA]</scope>
    <source>
        <strain evidence="11 12">ML27</strain>
    </source>
</reference>
<dbReference type="FunFam" id="3.40.1160.10:FF:000004">
    <property type="entry name" value="Acetylglutamate kinase"/>
    <property type="match status" value="1"/>
</dbReference>
<dbReference type="PANTHER" id="PTHR23342">
    <property type="entry name" value="N-ACETYLGLUTAMATE SYNTHASE"/>
    <property type="match status" value="1"/>
</dbReference>
<feature type="binding site" evidence="9">
    <location>
        <position position="167"/>
    </location>
    <ligand>
        <name>substrate</name>
    </ligand>
</feature>
<dbReference type="GO" id="GO:0005737">
    <property type="term" value="C:cytoplasm"/>
    <property type="evidence" value="ECO:0007669"/>
    <property type="project" value="UniProtKB-SubCell"/>
</dbReference>
<evidence type="ECO:0000256" key="3">
    <source>
        <dbReference type="ARBA" id="ARBA00022605"/>
    </source>
</evidence>
<keyword evidence="12" id="KW-1185">Reference proteome</keyword>
<feature type="site" description="Transition state stabilizer" evidence="9">
    <location>
        <position position="227"/>
    </location>
</feature>
<evidence type="ECO:0000256" key="5">
    <source>
        <dbReference type="ARBA" id="ARBA00022741"/>
    </source>
</evidence>
<dbReference type="RefSeq" id="WP_152810302.1">
    <property type="nucleotide sequence ID" value="NZ_WHNW01000006.1"/>
</dbReference>
<dbReference type="Pfam" id="PF00696">
    <property type="entry name" value="AA_kinase"/>
    <property type="match status" value="1"/>
</dbReference>
<sequence length="267" mass="28305">MSHIKIAVIKFGGNALTAESIQQFSQAIHRITQTNTTLYPVIVHGGGPQIDTLLKALSLDVQFVDGLRYTNQDTLDVAEMVLSGQVNKQLVTGINALGGHAAGLSGKDGPTILAEKRQQNAQGQPIDLGYVGHIKQIQTHLLTTLINARFIPVISPLALGLDGNTYNVNADDAAAAIAKALNATHLVMMSNIPGLMDANQHVIPHINCAQIADLVKQKIIHSGMIPKVYAAMDCLSAVNKVHIMDGRQPAQLAQLLAGEPVGTTITA</sequence>
<evidence type="ECO:0000256" key="1">
    <source>
        <dbReference type="ARBA" id="ARBA00004828"/>
    </source>
</evidence>
<dbReference type="InterPro" id="IPR001048">
    <property type="entry name" value="Asp/Glu/Uridylate_kinase"/>
</dbReference>
<protein>
    <recommendedName>
        <fullName evidence="9">Acetylglutamate kinase</fullName>
        <ecNumber evidence="9">2.7.2.8</ecNumber>
    </recommendedName>
    <alternativeName>
        <fullName evidence="9">N-acetyl-L-glutamate 5-phosphotransferase</fullName>
    </alternativeName>
    <alternativeName>
        <fullName evidence="9">NAG kinase</fullName>
        <shortName evidence="9">NAGK</shortName>
    </alternativeName>
</protein>
<dbReference type="EMBL" id="WHNW01000006">
    <property type="protein sequence ID" value="MPV86300.1"/>
    <property type="molecule type" value="Genomic_DNA"/>
</dbReference>
<evidence type="ECO:0000256" key="4">
    <source>
        <dbReference type="ARBA" id="ARBA00022679"/>
    </source>
</evidence>
<keyword evidence="2 9" id="KW-0055">Arginine biosynthesis</keyword>
<keyword evidence="5 9" id="KW-0547">Nucleotide-binding</keyword>
<comment type="similarity">
    <text evidence="9">Belongs to the acetylglutamate kinase family. ArgB subfamily.</text>
</comment>
<dbReference type="GO" id="GO:0042450">
    <property type="term" value="P:L-arginine biosynthetic process via ornithine"/>
    <property type="evidence" value="ECO:0007669"/>
    <property type="project" value="UniProtKB-UniRule"/>
</dbReference>
<keyword evidence="9" id="KW-0963">Cytoplasm</keyword>
<keyword evidence="4 9" id="KW-0808">Transferase</keyword>
<dbReference type="PIRSF" id="PIRSF000728">
    <property type="entry name" value="NAGK"/>
    <property type="match status" value="1"/>
</dbReference>
<organism evidence="11 12">
    <name type="scientific">Ostreibacterium oceani</name>
    <dbReference type="NCBI Taxonomy" id="2654998"/>
    <lineage>
        <taxon>Bacteria</taxon>
        <taxon>Pseudomonadati</taxon>
        <taxon>Pseudomonadota</taxon>
        <taxon>Gammaproteobacteria</taxon>
        <taxon>Cardiobacteriales</taxon>
        <taxon>Ostreibacteriaceae</taxon>
        <taxon>Ostreibacterium</taxon>
    </lineage>
</organism>
<comment type="subcellular location">
    <subcellularLocation>
        <location evidence="9">Cytoplasm</location>
    </subcellularLocation>
</comment>